<comment type="caution">
    <text evidence="3">The sequence shown here is derived from an EMBL/GenBank/DDBJ whole genome shotgun (WGS) entry which is preliminary data.</text>
</comment>
<accession>A0ABN2RWS5</accession>
<protein>
    <recommendedName>
        <fullName evidence="5">RNA-binding protein</fullName>
    </recommendedName>
</protein>
<evidence type="ECO:0000313" key="3">
    <source>
        <dbReference type="EMBL" id="GAA1975832.1"/>
    </source>
</evidence>
<name>A0ABN2RWS5_9MICO</name>
<evidence type="ECO:0000256" key="2">
    <source>
        <dbReference type="SAM" id="MobiDB-lite"/>
    </source>
</evidence>
<dbReference type="EMBL" id="BAAAOH010000001">
    <property type="protein sequence ID" value="GAA1975832.1"/>
    <property type="molecule type" value="Genomic_DNA"/>
</dbReference>
<dbReference type="InterPro" id="IPR036986">
    <property type="entry name" value="S4_RNA-bd_sf"/>
</dbReference>
<reference evidence="3 4" key="1">
    <citation type="journal article" date="2019" name="Int. J. Syst. Evol. Microbiol.">
        <title>The Global Catalogue of Microorganisms (GCM) 10K type strain sequencing project: providing services to taxonomists for standard genome sequencing and annotation.</title>
        <authorList>
            <consortium name="The Broad Institute Genomics Platform"/>
            <consortium name="The Broad Institute Genome Sequencing Center for Infectious Disease"/>
            <person name="Wu L."/>
            <person name="Ma J."/>
        </authorList>
    </citation>
    <scope>NUCLEOTIDE SEQUENCE [LARGE SCALE GENOMIC DNA]</scope>
    <source>
        <strain evidence="3 4">JCM 14902</strain>
    </source>
</reference>
<sequence length="111" mass="11965">MHHWRSRATRLIPAPDACPGSLGQGSGPRPVGYHSGMSNPTPIDDVPIGGEAIRLGQFLKFAGLLDSGGNVKEAIIDGYVTVNGEVDRRRGRQLQLGDIVTFEGRTIRVCR</sequence>
<evidence type="ECO:0000313" key="4">
    <source>
        <dbReference type="Proteomes" id="UP001500326"/>
    </source>
</evidence>
<dbReference type="Proteomes" id="UP001500326">
    <property type="component" value="Unassembled WGS sequence"/>
</dbReference>
<proteinExistence type="predicted"/>
<dbReference type="SUPFAM" id="SSF55174">
    <property type="entry name" value="Alpha-L RNA-binding motif"/>
    <property type="match status" value="1"/>
</dbReference>
<keyword evidence="1" id="KW-0694">RNA-binding</keyword>
<evidence type="ECO:0000256" key="1">
    <source>
        <dbReference type="PROSITE-ProRule" id="PRU00182"/>
    </source>
</evidence>
<dbReference type="CDD" id="cd00165">
    <property type="entry name" value="S4"/>
    <property type="match status" value="1"/>
</dbReference>
<dbReference type="PROSITE" id="PS50889">
    <property type="entry name" value="S4"/>
    <property type="match status" value="1"/>
</dbReference>
<organism evidence="3 4">
    <name type="scientific">Microbacterium pumilum</name>
    <dbReference type="NCBI Taxonomy" id="344165"/>
    <lineage>
        <taxon>Bacteria</taxon>
        <taxon>Bacillati</taxon>
        <taxon>Actinomycetota</taxon>
        <taxon>Actinomycetes</taxon>
        <taxon>Micrococcales</taxon>
        <taxon>Microbacteriaceae</taxon>
        <taxon>Microbacterium</taxon>
    </lineage>
</organism>
<gene>
    <name evidence="3" type="ORF">GCM10009777_05940</name>
</gene>
<dbReference type="Pfam" id="PF13275">
    <property type="entry name" value="S4_2"/>
    <property type="match status" value="1"/>
</dbReference>
<feature type="region of interest" description="Disordered" evidence="2">
    <location>
        <begin position="13"/>
        <end position="45"/>
    </location>
</feature>
<evidence type="ECO:0008006" key="5">
    <source>
        <dbReference type="Google" id="ProtNLM"/>
    </source>
</evidence>
<dbReference type="Gene3D" id="3.10.290.10">
    <property type="entry name" value="RNA-binding S4 domain"/>
    <property type="match status" value="1"/>
</dbReference>
<keyword evidence="4" id="KW-1185">Reference proteome</keyword>